<dbReference type="OrthoDB" id="1648815at2"/>
<dbReference type="InterPro" id="IPR001347">
    <property type="entry name" value="SIS_dom"/>
</dbReference>
<name>A0A224X8V1_9LACT</name>
<dbReference type="RefSeq" id="WP_094783537.1">
    <property type="nucleotide sequence ID" value="NZ_BEDT01000001.1"/>
</dbReference>
<feature type="domain" description="SIS" evidence="2">
    <location>
        <begin position="116"/>
        <end position="258"/>
    </location>
</feature>
<dbReference type="Gene3D" id="3.40.50.10490">
    <property type="entry name" value="Glucose-6-phosphate isomerase like protein, domain 1"/>
    <property type="match status" value="1"/>
</dbReference>
<dbReference type="PANTHER" id="PTHR30514:SF1">
    <property type="entry name" value="HTH-TYPE TRANSCRIPTIONAL REGULATOR HEXR-RELATED"/>
    <property type="match status" value="1"/>
</dbReference>
<dbReference type="SUPFAM" id="SSF46689">
    <property type="entry name" value="Homeodomain-like"/>
    <property type="match status" value="1"/>
</dbReference>
<dbReference type="SUPFAM" id="SSF53697">
    <property type="entry name" value="SIS domain"/>
    <property type="match status" value="1"/>
</dbReference>
<dbReference type="PROSITE" id="PS51071">
    <property type="entry name" value="HTH_RPIR"/>
    <property type="match status" value="1"/>
</dbReference>
<dbReference type="InterPro" id="IPR036388">
    <property type="entry name" value="WH-like_DNA-bd_sf"/>
</dbReference>
<dbReference type="InterPro" id="IPR009057">
    <property type="entry name" value="Homeodomain-like_sf"/>
</dbReference>
<evidence type="ECO:0000313" key="3">
    <source>
        <dbReference type="EMBL" id="GAX46442.1"/>
    </source>
</evidence>
<sequence length="264" mass="29776">MNYKERLSLNYSGLTPTDKIITTAVIKQPELFLTHTIQQVTDKINVSPAAMIRYVKKLGYRGFKEFILALEAQEETADATKEVSESDTLFTKVLETYMASLERSRKRAYDSDLRQVANLILDTPQVKAIGIGNSGLPAEQLVYSLYTQGLFIEAVTSQTQIYYLKEVLDASYLLIIYTVSGIDDYYREIIENANRVGAKTVVITLNPESQAAELATIELILPNGQAQISENGSLYQVDNRILFFVLSESIAYYVKNELDQRRAK</sequence>
<feature type="domain" description="HTH rpiR-type" evidence="1">
    <location>
        <begin position="1"/>
        <end position="77"/>
    </location>
</feature>
<evidence type="ECO:0000313" key="4">
    <source>
        <dbReference type="Proteomes" id="UP000218689"/>
    </source>
</evidence>
<evidence type="ECO:0000259" key="1">
    <source>
        <dbReference type="PROSITE" id="PS51071"/>
    </source>
</evidence>
<dbReference type="InterPro" id="IPR046348">
    <property type="entry name" value="SIS_dom_sf"/>
</dbReference>
<comment type="caution">
    <text evidence="3">The sequence shown here is derived from an EMBL/GenBank/DDBJ whole genome shotgun (WGS) entry which is preliminary data.</text>
</comment>
<organism evidence="3 4">
    <name type="scientific">Pseudolactococcus reticulitermitis</name>
    <dbReference type="NCBI Taxonomy" id="2025039"/>
    <lineage>
        <taxon>Bacteria</taxon>
        <taxon>Bacillati</taxon>
        <taxon>Bacillota</taxon>
        <taxon>Bacilli</taxon>
        <taxon>Lactobacillales</taxon>
        <taxon>Streptococcaceae</taxon>
        <taxon>Pseudolactococcus</taxon>
    </lineage>
</organism>
<dbReference type="AlphaFoldDB" id="A0A224X8V1"/>
<dbReference type="Gene3D" id="1.10.10.10">
    <property type="entry name" value="Winged helix-like DNA-binding domain superfamily/Winged helix DNA-binding domain"/>
    <property type="match status" value="1"/>
</dbReference>
<dbReference type="Proteomes" id="UP000218689">
    <property type="component" value="Unassembled WGS sequence"/>
</dbReference>
<dbReference type="PROSITE" id="PS51464">
    <property type="entry name" value="SIS"/>
    <property type="match status" value="1"/>
</dbReference>
<reference evidence="4" key="1">
    <citation type="submission" date="2017-08" db="EMBL/GenBank/DDBJ databases">
        <title>Draft genome sequence of Lactococcus sp. strain Rs-Y01, isolated from the gut of the lower termite Reticulitermes speratus.</title>
        <authorList>
            <person name="Ohkuma M."/>
            <person name="Yuki M."/>
        </authorList>
    </citation>
    <scope>NUCLEOTIDE SEQUENCE [LARGE SCALE GENOMIC DNA]</scope>
    <source>
        <strain evidence="4">Rs-Y01</strain>
    </source>
</reference>
<dbReference type="EMBL" id="BEDT01000001">
    <property type="protein sequence ID" value="GAX46442.1"/>
    <property type="molecule type" value="Genomic_DNA"/>
</dbReference>
<dbReference type="GO" id="GO:0003677">
    <property type="term" value="F:DNA binding"/>
    <property type="evidence" value="ECO:0007669"/>
    <property type="project" value="InterPro"/>
</dbReference>
<dbReference type="Pfam" id="PF01418">
    <property type="entry name" value="HTH_6"/>
    <property type="match status" value="1"/>
</dbReference>
<gene>
    <name evidence="3" type="ORF">RsY01_21</name>
</gene>
<dbReference type="GO" id="GO:1901135">
    <property type="term" value="P:carbohydrate derivative metabolic process"/>
    <property type="evidence" value="ECO:0007669"/>
    <property type="project" value="InterPro"/>
</dbReference>
<dbReference type="PANTHER" id="PTHR30514">
    <property type="entry name" value="GLUCOKINASE"/>
    <property type="match status" value="1"/>
</dbReference>
<dbReference type="InterPro" id="IPR000281">
    <property type="entry name" value="HTH_RpiR"/>
</dbReference>
<proteinExistence type="predicted"/>
<evidence type="ECO:0008006" key="5">
    <source>
        <dbReference type="Google" id="ProtNLM"/>
    </source>
</evidence>
<protein>
    <recommendedName>
        <fullName evidence="5">HTH rpiR-type domain-containing protein</fullName>
    </recommendedName>
</protein>
<evidence type="ECO:0000259" key="2">
    <source>
        <dbReference type="PROSITE" id="PS51464"/>
    </source>
</evidence>
<accession>A0A224X8V1</accession>
<dbReference type="GO" id="GO:0097367">
    <property type="term" value="F:carbohydrate derivative binding"/>
    <property type="evidence" value="ECO:0007669"/>
    <property type="project" value="InterPro"/>
</dbReference>
<dbReference type="InterPro" id="IPR047640">
    <property type="entry name" value="RpiR-like"/>
</dbReference>
<dbReference type="GO" id="GO:0003700">
    <property type="term" value="F:DNA-binding transcription factor activity"/>
    <property type="evidence" value="ECO:0007669"/>
    <property type="project" value="InterPro"/>
</dbReference>
<keyword evidence="4" id="KW-1185">Reference proteome</keyword>